<organism evidence="1 2">
    <name type="scientific">Paramicrosporidium saccamoebae</name>
    <dbReference type="NCBI Taxonomy" id="1246581"/>
    <lineage>
        <taxon>Eukaryota</taxon>
        <taxon>Fungi</taxon>
        <taxon>Fungi incertae sedis</taxon>
        <taxon>Cryptomycota</taxon>
        <taxon>Cryptomycota incertae sedis</taxon>
        <taxon>Paramicrosporidium</taxon>
    </lineage>
</organism>
<comment type="caution">
    <text evidence="1">The sequence shown here is derived from an EMBL/GenBank/DDBJ whole genome shotgun (WGS) entry which is preliminary data.</text>
</comment>
<dbReference type="EMBL" id="MTSL01000035">
    <property type="protein sequence ID" value="PJF19868.1"/>
    <property type="molecule type" value="Genomic_DNA"/>
</dbReference>
<dbReference type="Proteomes" id="UP000240830">
    <property type="component" value="Unassembled WGS sequence"/>
</dbReference>
<evidence type="ECO:0000313" key="1">
    <source>
        <dbReference type="EMBL" id="PJF19868.1"/>
    </source>
</evidence>
<protein>
    <submittedName>
        <fullName evidence="1">Uncharacterized protein</fullName>
    </submittedName>
</protein>
<reference evidence="1 2" key="1">
    <citation type="submission" date="2016-10" db="EMBL/GenBank/DDBJ databases">
        <title>The genome of Paramicrosporidium saccamoebae is the missing link in understanding Cryptomycota and Microsporidia evolution.</title>
        <authorList>
            <person name="Quandt C.A."/>
            <person name="Beaudet D."/>
            <person name="Corsaro D."/>
            <person name="Michel R."/>
            <person name="Corradi N."/>
            <person name="James T."/>
        </authorList>
    </citation>
    <scope>NUCLEOTIDE SEQUENCE [LARGE SCALE GENOMIC DNA]</scope>
    <source>
        <strain evidence="1 2">KSL3</strain>
    </source>
</reference>
<dbReference type="AlphaFoldDB" id="A0A2H9TQ33"/>
<keyword evidence="2" id="KW-1185">Reference proteome</keyword>
<gene>
    <name evidence="1" type="ORF">PSACC_00318</name>
</gene>
<proteinExistence type="predicted"/>
<accession>A0A2H9TQ33</accession>
<name>A0A2H9TQ33_9FUNG</name>
<sequence>MSWDFLRNLKKTYRSPLSCRVQLQQKLQERVQGAESLINVLELLGKRVLELQDSHEKVKSKSLTEFTRVLDNLKAILDPYTDYEMLHKILLPKEGQDCLSAGFCESFQKAPDHLDSTLYAQRYQNLIAFGTKSLISAITMEFDNVTKASSLRFREAKLAILADVNADFLVSVLKLSVAVQVLGNCGDVVKECADGIVQVANRYFASRSSLLHFFFTNYPVDESSPSMAICALIEMMNHVLREERSIAERLFGPLLPSFSIQYK</sequence>
<evidence type="ECO:0000313" key="2">
    <source>
        <dbReference type="Proteomes" id="UP000240830"/>
    </source>
</evidence>